<protein>
    <submittedName>
        <fullName evidence="1">Uncharacterized protein</fullName>
    </submittedName>
</protein>
<dbReference type="AlphaFoldDB" id="A0A7W9A2P8"/>
<evidence type="ECO:0000313" key="1">
    <source>
        <dbReference type="EMBL" id="MBB5660020.1"/>
    </source>
</evidence>
<organism evidence="1 2">
    <name type="scientific">Brevundimonas halotolerans</name>
    <dbReference type="NCBI Taxonomy" id="69670"/>
    <lineage>
        <taxon>Bacteria</taxon>
        <taxon>Pseudomonadati</taxon>
        <taxon>Pseudomonadota</taxon>
        <taxon>Alphaproteobacteria</taxon>
        <taxon>Caulobacterales</taxon>
        <taxon>Caulobacteraceae</taxon>
        <taxon>Brevundimonas</taxon>
    </lineage>
</organism>
<keyword evidence="2" id="KW-1185">Reference proteome</keyword>
<dbReference type="EMBL" id="JACIJB010000001">
    <property type="protein sequence ID" value="MBB5660020.1"/>
    <property type="molecule type" value="Genomic_DNA"/>
</dbReference>
<evidence type="ECO:0000313" key="2">
    <source>
        <dbReference type="Proteomes" id="UP000548978"/>
    </source>
</evidence>
<reference evidence="1 2" key="1">
    <citation type="submission" date="2020-08" db="EMBL/GenBank/DDBJ databases">
        <title>Genomic Encyclopedia of Type Strains, Phase IV (KMG-IV): sequencing the most valuable type-strain genomes for metagenomic binning, comparative biology and taxonomic classification.</title>
        <authorList>
            <person name="Goeker M."/>
        </authorList>
    </citation>
    <scope>NUCLEOTIDE SEQUENCE [LARGE SCALE GENOMIC DNA]</scope>
    <source>
        <strain evidence="1 2">DSM 24448</strain>
    </source>
</reference>
<dbReference type="Proteomes" id="UP000548978">
    <property type="component" value="Unassembled WGS sequence"/>
</dbReference>
<proteinExistence type="predicted"/>
<comment type="caution">
    <text evidence="1">The sequence shown here is derived from an EMBL/GenBank/DDBJ whole genome shotgun (WGS) entry which is preliminary data.</text>
</comment>
<sequence>MKTPAGTLAGVFVREATVLTGRPVRFSPGRLARTV</sequence>
<accession>A0A7W9A2P8</accession>
<gene>
    <name evidence="1" type="ORF">FHS65_000738</name>
</gene>
<name>A0A7W9A2P8_9CAUL</name>